<reference evidence="2 3" key="1">
    <citation type="submission" date="2019-01" db="EMBL/GenBank/DDBJ databases">
        <title>Sequencing of cultivated peanut Arachis hypogaea provides insights into genome evolution and oil improvement.</title>
        <authorList>
            <person name="Chen X."/>
        </authorList>
    </citation>
    <scope>NUCLEOTIDE SEQUENCE [LARGE SCALE GENOMIC DNA]</scope>
    <source>
        <strain evidence="3">cv. Fuhuasheng</strain>
        <tissue evidence="2">Leaves</tissue>
    </source>
</reference>
<evidence type="ECO:0000259" key="1">
    <source>
        <dbReference type="Pfam" id="PF10551"/>
    </source>
</evidence>
<evidence type="ECO:0000313" key="2">
    <source>
        <dbReference type="EMBL" id="RYR37717.1"/>
    </source>
</evidence>
<dbReference type="STRING" id="3818.A0A445BGC2"/>
<gene>
    <name evidence="2" type="ORF">Ahy_A09g042596</name>
</gene>
<comment type="caution">
    <text evidence="2">The sequence shown here is derived from an EMBL/GenBank/DDBJ whole genome shotgun (WGS) entry which is preliminary data.</text>
</comment>
<dbReference type="Proteomes" id="UP000289738">
    <property type="component" value="Chromosome A09"/>
</dbReference>
<dbReference type="EMBL" id="SDMP01000009">
    <property type="protein sequence ID" value="RYR37717.1"/>
    <property type="molecule type" value="Genomic_DNA"/>
</dbReference>
<organism evidence="2 3">
    <name type="scientific">Arachis hypogaea</name>
    <name type="common">Peanut</name>
    <dbReference type="NCBI Taxonomy" id="3818"/>
    <lineage>
        <taxon>Eukaryota</taxon>
        <taxon>Viridiplantae</taxon>
        <taxon>Streptophyta</taxon>
        <taxon>Embryophyta</taxon>
        <taxon>Tracheophyta</taxon>
        <taxon>Spermatophyta</taxon>
        <taxon>Magnoliopsida</taxon>
        <taxon>eudicotyledons</taxon>
        <taxon>Gunneridae</taxon>
        <taxon>Pentapetalae</taxon>
        <taxon>rosids</taxon>
        <taxon>fabids</taxon>
        <taxon>Fabales</taxon>
        <taxon>Fabaceae</taxon>
        <taxon>Papilionoideae</taxon>
        <taxon>50 kb inversion clade</taxon>
        <taxon>dalbergioids sensu lato</taxon>
        <taxon>Dalbergieae</taxon>
        <taxon>Pterocarpus clade</taxon>
        <taxon>Arachis</taxon>
    </lineage>
</organism>
<feature type="domain" description="MULE transposase" evidence="1">
    <location>
        <begin position="190"/>
        <end position="287"/>
    </location>
</feature>
<dbReference type="PANTHER" id="PTHR31973:SF195">
    <property type="entry name" value="MUDR FAMILY TRANSPOSASE"/>
    <property type="match status" value="1"/>
</dbReference>
<protein>
    <recommendedName>
        <fullName evidence="1">MULE transposase domain-containing protein</fullName>
    </recommendedName>
</protein>
<evidence type="ECO:0000313" key="3">
    <source>
        <dbReference type="Proteomes" id="UP000289738"/>
    </source>
</evidence>
<name>A0A445BGC2_ARAHY</name>
<sequence>MHEKTPFLNLEADDYNTEGGVESREAVLQGMKNYGIRRSAKYRVVESDQLKYYVPLLQFTDVFGVSVSPSDKILDIGSPTARQQPHMQNHPATHTVRSISEHSYSTEYSEIELSLQAAYRNIYGDWEESYNNELWLLKALQSCLPGMVCDISALPYYDGHLMVHDYGQFDKVFLSYPPCIKAFKHCKPFISVDSMHLYGKYDGVLLIAVAQDGNSNILSVAFAVIEFESTESWSFFLTNLGRHVTPQEGLLIISDRSQVIKAALRANDNLWEPLRVFHAYCVRHMATNIVSRFKIAEGKRYLINAA</sequence>
<dbReference type="Pfam" id="PF10551">
    <property type="entry name" value="MULE"/>
    <property type="match status" value="1"/>
</dbReference>
<proteinExistence type="predicted"/>
<dbReference type="InterPro" id="IPR018289">
    <property type="entry name" value="MULE_transposase_dom"/>
</dbReference>
<keyword evidence="3" id="KW-1185">Reference proteome</keyword>
<accession>A0A445BGC2</accession>
<dbReference type="AlphaFoldDB" id="A0A445BGC2"/>
<dbReference type="PANTHER" id="PTHR31973">
    <property type="entry name" value="POLYPROTEIN, PUTATIVE-RELATED"/>
    <property type="match status" value="1"/>
</dbReference>